<comment type="subunit">
    <text evidence="10">The complex is composed of six subunits: RnfA, RnfB, RnfC, RnfD, RnfE and RnfG.</text>
</comment>
<evidence type="ECO:0000256" key="2">
    <source>
        <dbReference type="ARBA" id="ARBA00022553"/>
    </source>
</evidence>
<keyword evidence="10" id="KW-1003">Cell membrane</keyword>
<evidence type="ECO:0000256" key="8">
    <source>
        <dbReference type="ARBA" id="ARBA00022989"/>
    </source>
</evidence>
<reference evidence="11 12" key="1">
    <citation type="submission" date="2019-12" db="EMBL/GenBank/DDBJ databases">
        <title>Neisseriaceae gen. nov. sp. Genome sequencing and assembly.</title>
        <authorList>
            <person name="Liu Z."/>
            <person name="Li A."/>
        </authorList>
    </citation>
    <scope>NUCLEOTIDE SEQUENCE [LARGE SCALE GENOMIC DNA]</scope>
    <source>
        <strain evidence="11 12">B2N2-7</strain>
    </source>
</reference>
<keyword evidence="4 10" id="KW-0288">FMN</keyword>
<feature type="modified residue" description="FMN phosphoryl threonine" evidence="10">
    <location>
        <position position="171"/>
    </location>
</feature>
<keyword evidence="5 10" id="KW-0812">Transmembrane</keyword>
<dbReference type="PANTHER" id="PTHR30578">
    <property type="entry name" value="ELECTRON TRANSPORT COMPLEX PROTEIN RNFD"/>
    <property type="match status" value="1"/>
</dbReference>
<evidence type="ECO:0000256" key="6">
    <source>
        <dbReference type="ARBA" id="ARBA00022967"/>
    </source>
</evidence>
<evidence type="ECO:0000313" key="11">
    <source>
        <dbReference type="EMBL" id="MXR36677.1"/>
    </source>
</evidence>
<evidence type="ECO:0000256" key="3">
    <source>
        <dbReference type="ARBA" id="ARBA00022630"/>
    </source>
</evidence>
<organism evidence="11 12">
    <name type="scientific">Craterilacuibacter sinensis</name>
    <dbReference type="NCBI Taxonomy" id="2686017"/>
    <lineage>
        <taxon>Bacteria</taxon>
        <taxon>Pseudomonadati</taxon>
        <taxon>Pseudomonadota</taxon>
        <taxon>Betaproteobacteria</taxon>
        <taxon>Neisseriales</taxon>
        <taxon>Neisseriaceae</taxon>
        <taxon>Craterilacuibacter</taxon>
    </lineage>
</organism>
<sequence>MHAPYIARPSTVSVIMLKVLLALLPAIAVSVWFYGIALLVQLSLASATALLAEAAMLRLRGVPVAPFLKDGSALLTAWLLALSMPALGAWWLIVVATLFAIVVGKQLYGGLGNNPFNPAMVGFAVAMVSFPAQMAHWGMPHGPLDSAAQLAWIFSRELPAGLSLDAISMATPLDYLKTQLLLGGSDIASLKQAPMFGHIAGVGSEWVALAYLGGGLFLLQQRVISYQAPLAMLAGLTALAVPLWLWQPAHYVDPLFHLVAGATLLAAFFIVTDPVSGPTSARGKLIFGFGVGLLIYVIRVFGGYPDAAAFAVLLMNIAVPLIDQLTRPPAFGKRKRTKKAGQHA</sequence>
<proteinExistence type="inferred from homology"/>
<evidence type="ECO:0000256" key="7">
    <source>
        <dbReference type="ARBA" id="ARBA00022982"/>
    </source>
</evidence>
<keyword evidence="7 10" id="KW-0249">Electron transport</keyword>
<keyword evidence="10" id="KW-0997">Cell inner membrane</keyword>
<dbReference type="PANTHER" id="PTHR30578:SF0">
    <property type="entry name" value="ION-TRANSLOCATING OXIDOREDUCTASE COMPLEX SUBUNIT D"/>
    <property type="match status" value="1"/>
</dbReference>
<feature type="transmembrane region" description="Helical" evidence="10">
    <location>
        <begin position="31"/>
        <end position="57"/>
    </location>
</feature>
<keyword evidence="9 10" id="KW-0472">Membrane</keyword>
<dbReference type="Pfam" id="PF03116">
    <property type="entry name" value="NQR2_RnfD_RnfE"/>
    <property type="match status" value="1"/>
</dbReference>
<dbReference type="RefSeq" id="WP_160795823.1">
    <property type="nucleotide sequence ID" value="NZ_WSSB01000005.1"/>
</dbReference>
<dbReference type="GO" id="GO:0005886">
    <property type="term" value="C:plasma membrane"/>
    <property type="evidence" value="ECO:0007669"/>
    <property type="project" value="UniProtKB-SubCell"/>
</dbReference>
<comment type="function">
    <text evidence="10">Part of a membrane-bound complex that couples electron transfer with translocation of ions across the membrane.</text>
</comment>
<evidence type="ECO:0000256" key="1">
    <source>
        <dbReference type="ARBA" id="ARBA00022448"/>
    </source>
</evidence>
<keyword evidence="8 10" id="KW-1133">Transmembrane helix</keyword>
<feature type="transmembrane region" description="Helical" evidence="10">
    <location>
        <begin position="195"/>
        <end position="218"/>
    </location>
</feature>
<dbReference type="GO" id="GO:0022900">
    <property type="term" value="P:electron transport chain"/>
    <property type="evidence" value="ECO:0007669"/>
    <property type="project" value="UniProtKB-UniRule"/>
</dbReference>
<feature type="transmembrane region" description="Helical" evidence="10">
    <location>
        <begin position="77"/>
        <end position="104"/>
    </location>
</feature>
<evidence type="ECO:0000256" key="10">
    <source>
        <dbReference type="HAMAP-Rule" id="MF_00462"/>
    </source>
</evidence>
<dbReference type="NCBIfam" id="TIGR01946">
    <property type="entry name" value="rnfD"/>
    <property type="match status" value="1"/>
</dbReference>
<accession>A0A845BIV0</accession>
<gene>
    <name evidence="10" type="primary">rnfD</name>
    <name evidence="11" type="ORF">GQF02_06810</name>
</gene>
<feature type="transmembrane region" description="Helical" evidence="10">
    <location>
        <begin position="307"/>
        <end position="326"/>
    </location>
</feature>
<comment type="similarity">
    <text evidence="10">Belongs to the NqrB/RnfD family.</text>
</comment>
<feature type="transmembrane region" description="Helical" evidence="10">
    <location>
        <begin position="116"/>
        <end position="135"/>
    </location>
</feature>
<comment type="subcellular location">
    <subcellularLocation>
        <location evidence="10">Cell inner membrane</location>
        <topology evidence="10">Multi-pass membrane protein</topology>
    </subcellularLocation>
</comment>
<keyword evidence="6 10" id="KW-1278">Translocase</keyword>
<dbReference type="EMBL" id="WSSB01000005">
    <property type="protein sequence ID" value="MXR36677.1"/>
    <property type="molecule type" value="Genomic_DNA"/>
</dbReference>
<feature type="transmembrane region" description="Helical" evidence="10">
    <location>
        <begin position="284"/>
        <end position="301"/>
    </location>
</feature>
<keyword evidence="3 10" id="KW-0285">Flavoprotein</keyword>
<dbReference type="GO" id="GO:0055085">
    <property type="term" value="P:transmembrane transport"/>
    <property type="evidence" value="ECO:0007669"/>
    <property type="project" value="InterPro"/>
</dbReference>
<comment type="caution">
    <text evidence="11">The sequence shown here is derived from an EMBL/GenBank/DDBJ whole genome shotgun (WGS) entry which is preliminary data.</text>
</comment>
<dbReference type="InterPro" id="IPR004338">
    <property type="entry name" value="NqrB/RnfD"/>
</dbReference>
<keyword evidence="12" id="KW-1185">Reference proteome</keyword>
<comment type="cofactor">
    <cofactor evidence="10">
        <name>FMN</name>
        <dbReference type="ChEBI" id="CHEBI:58210"/>
    </cofactor>
</comment>
<feature type="transmembrane region" description="Helical" evidence="10">
    <location>
        <begin position="230"/>
        <end position="249"/>
    </location>
</feature>
<keyword evidence="1 10" id="KW-0813">Transport</keyword>
<dbReference type="InterPro" id="IPR011303">
    <property type="entry name" value="RnfD_bac"/>
</dbReference>
<evidence type="ECO:0000256" key="9">
    <source>
        <dbReference type="ARBA" id="ARBA00023136"/>
    </source>
</evidence>
<keyword evidence="2 10" id="KW-0597">Phosphoprotein</keyword>
<dbReference type="HAMAP" id="MF_00462">
    <property type="entry name" value="RsxD_RnfD"/>
    <property type="match status" value="1"/>
</dbReference>
<evidence type="ECO:0000313" key="12">
    <source>
        <dbReference type="Proteomes" id="UP000467214"/>
    </source>
</evidence>
<dbReference type="EC" id="7.-.-.-" evidence="10"/>
<evidence type="ECO:0000256" key="5">
    <source>
        <dbReference type="ARBA" id="ARBA00022692"/>
    </source>
</evidence>
<evidence type="ECO:0000256" key="4">
    <source>
        <dbReference type="ARBA" id="ARBA00022643"/>
    </source>
</evidence>
<feature type="transmembrane region" description="Helical" evidence="10">
    <location>
        <begin position="255"/>
        <end position="272"/>
    </location>
</feature>
<dbReference type="Proteomes" id="UP000467214">
    <property type="component" value="Unassembled WGS sequence"/>
</dbReference>
<dbReference type="AlphaFoldDB" id="A0A845BIV0"/>
<protein>
    <recommendedName>
        <fullName evidence="10">Ion-translocating oxidoreductase complex subunit D</fullName>
        <ecNumber evidence="10">7.-.-.-</ecNumber>
    </recommendedName>
    <alternativeName>
        <fullName evidence="10">Rnf electron transport complex subunit D</fullName>
    </alternativeName>
</protein>
<name>A0A845BIV0_9NEIS</name>